<evidence type="ECO:0000313" key="2">
    <source>
        <dbReference type="Proteomes" id="UP000599179"/>
    </source>
</evidence>
<dbReference type="InterPro" id="IPR027417">
    <property type="entry name" value="P-loop_NTPase"/>
</dbReference>
<protein>
    <recommendedName>
        <fullName evidence="3">SF3 helicase domain-containing protein</fullName>
    </recommendedName>
</protein>
<dbReference type="Proteomes" id="UP000599179">
    <property type="component" value="Unassembled WGS sequence"/>
</dbReference>
<accession>A0ABQ1SDX3</accession>
<evidence type="ECO:0000313" key="1">
    <source>
        <dbReference type="EMBL" id="GGE25579.1"/>
    </source>
</evidence>
<proteinExistence type="predicted"/>
<evidence type="ECO:0008006" key="3">
    <source>
        <dbReference type="Google" id="ProtNLM"/>
    </source>
</evidence>
<dbReference type="RefSeq" id="WP_188457297.1">
    <property type="nucleotide sequence ID" value="NZ_BMGM01000001.1"/>
</dbReference>
<organism evidence="1 2">
    <name type="scientific">Psychroflexus planctonicus</name>
    <dbReference type="NCBI Taxonomy" id="1526575"/>
    <lineage>
        <taxon>Bacteria</taxon>
        <taxon>Pseudomonadati</taxon>
        <taxon>Bacteroidota</taxon>
        <taxon>Flavobacteriia</taxon>
        <taxon>Flavobacteriales</taxon>
        <taxon>Flavobacteriaceae</taxon>
        <taxon>Psychroflexus</taxon>
    </lineage>
</organism>
<keyword evidence="2" id="KW-1185">Reference proteome</keyword>
<dbReference type="SUPFAM" id="SSF52540">
    <property type="entry name" value="P-loop containing nucleoside triphosphate hydrolases"/>
    <property type="match status" value="1"/>
</dbReference>
<dbReference type="EMBL" id="BMGM01000001">
    <property type="protein sequence ID" value="GGE25579.1"/>
    <property type="molecule type" value="Genomic_DNA"/>
</dbReference>
<name>A0ABQ1SDX3_9FLAO</name>
<sequence length="786" mass="93339">MSFNKLDNFIKNWETKFTNRIEQAVKSRKEVFLLSDAIKKSTTKNRRSELDEVMIHFLEYIGKNPLNKNDYFKYLNSYKKGKELNIEYFKHDKELLFELYNKIDESPDYSPFSIENWKTYVLFMLLKFNNVYEPKTMDEVFSVKVNGSREYNPLTKLTRPLRGMLPSSLKLVQYDISRAYPTFIDMELSIERKEDVYSLIDKRKFNMLLNTHKECKNAKIEAVRGQLRPVYGKRVNEVITEDRFNNKGKLFEDLSKYEKKYINKFIKANNIKNFVRLHDAIFVDAETEIKELVFDKITFKKSDVEPPEVVNDKRLFYEIDGNNKVKTSPVSYKDFFEQENFIRVSIKDEDTITIFKDSNNVVKPFNHKTDTVSFLKSKVNECNPEPIENKIAKDNNKDIKDSFCLLDAVPLTYYRDNANSFGIPFKNGFVFYKKDSEKLEVIPYKKVNGFFPEHPTQKREFKYIEEPQISIFERFLTLVSVGKDPIKEALTEDEQKTQFQFFRMFGYLLHTYKDPSFSPSIILSDFGADDNSRNGRRGKSLLAEAIKQVQRLNEKRGNEFDGGYRHRFADLTEADKVYLIDDVMANFNYNDLYTNIVGSISVEPKGKKARTIDFKQTPKFLITTNWAVRYDANASSTNARFMEFKFVDYFNIKHKPVDYFKHRFFEDWNAKQWNEFYNFCFSCVASFIEFGLDAPKYDKDVDNYRAYFYNDTLLNEFERILNEATRDNEKGFNVSEFLRIYNTGGNTLRFEKFFTSKNTKTLIDTYLKHHKIEHKYREDLKKWFVN</sequence>
<gene>
    <name evidence="1" type="ORF">GCM10010832_02900</name>
</gene>
<comment type="caution">
    <text evidence="1">The sequence shown here is derived from an EMBL/GenBank/DDBJ whole genome shotgun (WGS) entry which is preliminary data.</text>
</comment>
<reference evidence="2" key="1">
    <citation type="journal article" date="2019" name="Int. J. Syst. Evol. Microbiol.">
        <title>The Global Catalogue of Microorganisms (GCM) 10K type strain sequencing project: providing services to taxonomists for standard genome sequencing and annotation.</title>
        <authorList>
            <consortium name="The Broad Institute Genomics Platform"/>
            <consortium name="The Broad Institute Genome Sequencing Center for Infectious Disease"/>
            <person name="Wu L."/>
            <person name="Ma J."/>
        </authorList>
    </citation>
    <scope>NUCLEOTIDE SEQUENCE [LARGE SCALE GENOMIC DNA]</scope>
    <source>
        <strain evidence="2">CGMCC 1.12931</strain>
    </source>
</reference>